<reference evidence="2" key="1">
    <citation type="journal article" date="2014" name="Int. J. Syst. Evol. Microbiol.">
        <title>Complete genome sequence of Corynebacterium casei LMG S-19264T (=DSM 44701T), isolated from a smear-ripened cheese.</title>
        <authorList>
            <consortium name="US DOE Joint Genome Institute (JGI-PGF)"/>
            <person name="Walter F."/>
            <person name="Albersmeier A."/>
            <person name="Kalinowski J."/>
            <person name="Ruckert C."/>
        </authorList>
    </citation>
    <scope>NUCLEOTIDE SEQUENCE</scope>
    <source>
        <strain evidence="2">VKM Ac-2007</strain>
    </source>
</reference>
<accession>A0A9W6I636</accession>
<protein>
    <recommendedName>
        <fullName evidence="1">Condensation domain-containing protein</fullName>
    </recommendedName>
</protein>
<organism evidence="2 3">
    <name type="scientific">Streptosporangium carneum</name>
    <dbReference type="NCBI Taxonomy" id="47481"/>
    <lineage>
        <taxon>Bacteria</taxon>
        <taxon>Bacillati</taxon>
        <taxon>Actinomycetota</taxon>
        <taxon>Actinomycetes</taxon>
        <taxon>Streptosporangiales</taxon>
        <taxon>Streptosporangiaceae</taxon>
        <taxon>Streptosporangium</taxon>
    </lineage>
</organism>
<reference evidence="2" key="2">
    <citation type="submission" date="2023-01" db="EMBL/GenBank/DDBJ databases">
        <authorList>
            <person name="Sun Q."/>
            <person name="Evtushenko L."/>
        </authorList>
    </citation>
    <scope>NUCLEOTIDE SEQUENCE</scope>
    <source>
        <strain evidence="2">VKM Ac-2007</strain>
    </source>
</reference>
<dbReference type="GO" id="GO:0044550">
    <property type="term" value="P:secondary metabolite biosynthetic process"/>
    <property type="evidence" value="ECO:0007669"/>
    <property type="project" value="TreeGrafter"/>
</dbReference>
<evidence type="ECO:0000259" key="1">
    <source>
        <dbReference type="Pfam" id="PF00668"/>
    </source>
</evidence>
<dbReference type="RefSeq" id="WP_271221067.1">
    <property type="nucleotide sequence ID" value="NZ_BAAAVD010000008.1"/>
</dbReference>
<dbReference type="SUPFAM" id="SSF52777">
    <property type="entry name" value="CoA-dependent acyltransferases"/>
    <property type="match status" value="2"/>
</dbReference>
<dbReference type="GO" id="GO:0003824">
    <property type="term" value="F:catalytic activity"/>
    <property type="evidence" value="ECO:0007669"/>
    <property type="project" value="InterPro"/>
</dbReference>
<gene>
    <name evidence="2" type="ORF">GCM10017600_61600</name>
</gene>
<dbReference type="InterPro" id="IPR001242">
    <property type="entry name" value="Condensation_dom"/>
</dbReference>
<dbReference type="Gene3D" id="3.30.559.30">
    <property type="entry name" value="Nonribosomal peptide synthetase, condensation domain"/>
    <property type="match status" value="1"/>
</dbReference>
<sequence length="426" mass="47678">MRGSVTPSWSQRGRLLQLAEDARAGLYRAFHSVSALRVHGRLDLTALNRAWHLLQRRHPVLLSSFDREKPLWRLDPAEPEDLVRLPAPAGADPADLARQELVRAAERPFDVERGPLARLVVVPVPETTEVLLGLIVDHLVCDAWSRRVLVRDLRLLYDREVGASAEDPEPVQDTFDDFVRRQNDYLDSEAGLRLRRKAAERIASLDRPPTGRARTLPVTRRLDPESYERLTPVARSVRLTRTQLVLAALDAALADLGGHFPTATTMVVAGRPRADLHGTVGWFASQVAVVNQARHSDPREHLRSFQTAMVEALDAARVPWPLVVADALPHRFSSPLSLPYLSFNAQPLRMRAALRPLPFAGTEVHELSINLGQQEGALLSYWVEEDDGGLQASLRYKTERYDEADVVALWESTVSHLDRFVRSAGL</sequence>
<dbReference type="Proteomes" id="UP001143474">
    <property type="component" value="Unassembled WGS sequence"/>
</dbReference>
<feature type="domain" description="Condensation" evidence="1">
    <location>
        <begin position="29"/>
        <end position="421"/>
    </location>
</feature>
<evidence type="ECO:0000313" key="2">
    <source>
        <dbReference type="EMBL" id="GLK12750.1"/>
    </source>
</evidence>
<evidence type="ECO:0000313" key="3">
    <source>
        <dbReference type="Proteomes" id="UP001143474"/>
    </source>
</evidence>
<dbReference type="PANTHER" id="PTHR45527:SF1">
    <property type="entry name" value="FATTY ACID SYNTHASE"/>
    <property type="match status" value="1"/>
</dbReference>
<keyword evidence="3" id="KW-1185">Reference proteome</keyword>
<dbReference type="GO" id="GO:0005737">
    <property type="term" value="C:cytoplasm"/>
    <property type="evidence" value="ECO:0007669"/>
    <property type="project" value="TreeGrafter"/>
</dbReference>
<dbReference type="EMBL" id="BSEV01000018">
    <property type="protein sequence ID" value="GLK12750.1"/>
    <property type="molecule type" value="Genomic_DNA"/>
</dbReference>
<dbReference type="PANTHER" id="PTHR45527">
    <property type="entry name" value="NONRIBOSOMAL PEPTIDE SYNTHETASE"/>
    <property type="match status" value="1"/>
</dbReference>
<name>A0A9W6I636_9ACTN</name>
<dbReference type="GO" id="GO:0008610">
    <property type="term" value="P:lipid biosynthetic process"/>
    <property type="evidence" value="ECO:0007669"/>
    <property type="project" value="UniProtKB-ARBA"/>
</dbReference>
<dbReference type="Gene3D" id="3.30.559.10">
    <property type="entry name" value="Chloramphenicol acetyltransferase-like domain"/>
    <property type="match status" value="1"/>
</dbReference>
<dbReference type="GO" id="GO:0031177">
    <property type="term" value="F:phosphopantetheine binding"/>
    <property type="evidence" value="ECO:0007669"/>
    <property type="project" value="TreeGrafter"/>
</dbReference>
<comment type="caution">
    <text evidence="2">The sequence shown here is derived from an EMBL/GenBank/DDBJ whole genome shotgun (WGS) entry which is preliminary data.</text>
</comment>
<dbReference type="GO" id="GO:0043041">
    <property type="term" value="P:amino acid activation for nonribosomal peptide biosynthetic process"/>
    <property type="evidence" value="ECO:0007669"/>
    <property type="project" value="TreeGrafter"/>
</dbReference>
<dbReference type="AlphaFoldDB" id="A0A9W6I636"/>
<dbReference type="InterPro" id="IPR023213">
    <property type="entry name" value="CAT-like_dom_sf"/>
</dbReference>
<proteinExistence type="predicted"/>
<dbReference type="Pfam" id="PF00668">
    <property type="entry name" value="Condensation"/>
    <property type="match status" value="1"/>
</dbReference>